<dbReference type="InterPro" id="IPR027417">
    <property type="entry name" value="P-loop_NTPase"/>
</dbReference>
<evidence type="ECO:0000313" key="3">
    <source>
        <dbReference type="Proteomes" id="UP000716004"/>
    </source>
</evidence>
<organism evidence="1 3">
    <name type="scientific">Candidatus Sysuiplasma superficiale</name>
    <dbReference type="NCBI Taxonomy" id="2823368"/>
    <lineage>
        <taxon>Archaea</taxon>
        <taxon>Methanobacteriati</taxon>
        <taxon>Thermoplasmatota</taxon>
        <taxon>Thermoplasmata</taxon>
        <taxon>Candidatus Sysuiplasmatales</taxon>
        <taxon>Candidatus Sysuiplasmataceae</taxon>
        <taxon>Candidatus Sysuiplasma</taxon>
    </lineage>
</organism>
<dbReference type="EMBL" id="JAGVSJ010000001">
    <property type="protein sequence ID" value="MBX8630978.1"/>
    <property type="molecule type" value="Genomic_DNA"/>
</dbReference>
<dbReference type="AlphaFoldDB" id="A0A8J7YMU2"/>
<comment type="caution">
    <text evidence="1">The sequence shown here is derived from an EMBL/GenBank/DDBJ whole genome shotgun (WGS) entry which is preliminary data.</text>
</comment>
<dbReference type="Proteomes" id="UP000716004">
    <property type="component" value="Unassembled WGS sequence"/>
</dbReference>
<protein>
    <recommendedName>
        <fullName evidence="4">KaiC-like domain-containing protein</fullName>
    </recommendedName>
</protein>
<dbReference type="Gene3D" id="3.40.50.300">
    <property type="entry name" value="P-loop containing nucleotide triphosphate hydrolases"/>
    <property type="match status" value="1"/>
</dbReference>
<reference evidence="1" key="1">
    <citation type="submission" date="2021-04" db="EMBL/GenBank/DDBJ databases">
        <title>Genomic insights into ecological role and evolution of a novel Thermoplasmata order Candidatus Sysuiplasmatales.</title>
        <authorList>
            <person name="Yuan Y."/>
        </authorList>
    </citation>
    <scope>NUCLEOTIDE SEQUENCE</scope>
    <source>
        <strain evidence="2">TUT19-bin139</strain>
        <strain evidence="1">YP2-bin.285</strain>
    </source>
</reference>
<proteinExistence type="predicted"/>
<sequence>MNDIATQVAAEIEKLEPSTSTSLEIGADVYFDAIKGMLNHSSRGVDVIYVASTVPAKAIISAMDLIGVDTGGVKFIDCISNMMTGQQSREENIILIESPTMLENIMLKVEFLRRKSNGRNVLVILDSINTLHIHNDWKIMGEFLHILVNSLRSRGAMILMLSIKEQQTQEVSTLLGLVSDKLVRFGGE</sequence>
<dbReference type="SUPFAM" id="SSF52540">
    <property type="entry name" value="P-loop containing nucleoside triphosphate hydrolases"/>
    <property type="match status" value="1"/>
</dbReference>
<evidence type="ECO:0008006" key="4">
    <source>
        <dbReference type="Google" id="ProtNLM"/>
    </source>
</evidence>
<accession>A0A8J7YMU2</accession>
<gene>
    <name evidence="1" type="ORF">J9259_00410</name>
    <name evidence="2" type="ORF">KIY12_00445</name>
</gene>
<dbReference type="Proteomes" id="UP000750197">
    <property type="component" value="Unassembled WGS sequence"/>
</dbReference>
<evidence type="ECO:0000313" key="2">
    <source>
        <dbReference type="EMBL" id="MBX8643193.1"/>
    </source>
</evidence>
<name>A0A8J7YMU2_9ARCH</name>
<evidence type="ECO:0000313" key="1">
    <source>
        <dbReference type="EMBL" id="MBX8630978.1"/>
    </source>
</evidence>
<dbReference type="EMBL" id="JAHEAC010000001">
    <property type="protein sequence ID" value="MBX8643193.1"/>
    <property type="molecule type" value="Genomic_DNA"/>
</dbReference>